<evidence type="ECO:0000313" key="5">
    <source>
        <dbReference type="Proteomes" id="UP000006671"/>
    </source>
</evidence>
<evidence type="ECO:0000256" key="1">
    <source>
        <dbReference type="ARBA" id="ARBA00022574"/>
    </source>
</evidence>
<dbReference type="PROSITE" id="PS00678">
    <property type="entry name" value="WD_REPEATS_1"/>
    <property type="match status" value="1"/>
</dbReference>
<dbReference type="VEuPathDB" id="AmoebaDB:NAEGRDRAFT_65285"/>
<keyword evidence="5" id="KW-1185">Reference proteome</keyword>
<dbReference type="PROSITE" id="PS50082">
    <property type="entry name" value="WD_REPEATS_2"/>
    <property type="match status" value="2"/>
</dbReference>
<dbReference type="PANTHER" id="PTHR22847:SF637">
    <property type="entry name" value="WD REPEAT DOMAIN 5B"/>
    <property type="match status" value="1"/>
</dbReference>
<dbReference type="KEGG" id="ngr:NAEGRDRAFT_65285"/>
<feature type="repeat" description="WD" evidence="3">
    <location>
        <begin position="501"/>
        <end position="524"/>
    </location>
</feature>
<dbReference type="InterPro" id="IPR001680">
    <property type="entry name" value="WD40_rpt"/>
</dbReference>
<dbReference type="InterPro" id="IPR036322">
    <property type="entry name" value="WD40_repeat_dom_sf"/>
</dbReference>
<dbReference type="InParanoid" id="D2V8U5"/>
<proteinExistence type="predicted"/>
<dbReference type="RefSeq" id="XP_002679605.1">
    <property type="nucleotide sequence ID" value="XM_002679559.1"/>
</dbReference>
<evidence type="ECO:0000256" key="2">
    <source>
        <dbReference type="ARBA" id="ARBA00022737"/>
    </source>
</evidence>
<dbReference type="OMA" id="SSIRCAT"/>
<evidence type="ECO:0000313" key="4">
    <source>
        <dbReference type="EMBL" id="EFC46861.1"/>
    </source>
</evidence>
<dbReference type="Gene3D" id="2.130.10.10">
    <property type="entry name" value="YVTN repeat-like/Quinoprotein amine dehydrogenase"/>
    <property type="match status" value="2"/>
</dbReference>
<dbReference type="PANTHER" id="PTHR22847">
    <property type="entry name" value="WD40 REPEAT PROTEIN"/>
    <property type="match status" value="1"/>
</dbReference>
<dbReference type="eggNOG" id="KOG0281">
    <property type="taxonomic scope" value="Eukaryota"/>
</dbReference>
<keyword evidence="1 3" id="KW-0853">WD repeat</keyword>
<dbReference type="Proteomes" id="UP000006671">
    <property type="component" value="Unassembled WGS sequence"/>
</dbReference>
<dbReference type="SMART" id="SM00320">
    <property type="entry name" value="WD40"/>
    <property type="match status" value="6"/>
</dbReference>
<dbReference type="InterPro" id="IPR015943">
    <property type="entry name" value="WD40/YVTN_repeat-like_dom_sf"/>
</dbReference>
<dbReference type="GO" id="GO:1990234">
    <property type="term" value="C:transferase complex"/>
    <property type="evidence" value="ECO:0007669"/>
    <property type="project" value="UniProtKB-ARBA"/>
</dbReference>
<dbReference type="AlphaFoldDB" id="D2V8U5"/>
<dbReference type="EMBL" id="GG738857">
    <property type="protein sequence ID" value="EFC46861.1"/>
    <property type="molecule type" value="Genomic_DNA"/>
</dbReference>
<dbReference type="OrthoDB" id="273067at2759"/>
<accession>D2V8U5</accession>
<dbReference type="STRING" id="5762.D2V8U5"/>
<feature type="repeat" description="WD" evidence="3">
    <location>
        <begin position="573"/>
        <end position="612"/>
    </location>
</feature>
<dbReference type="GeneID" id="8859735"/>
<protein>
    <submittedName>
        <fullName evidence="4">Predicted protein</fullName>
    </submittedName>
</protein>
<keyword evidence="2" id="KW-0677">Repeat</keyword>
<reference evidence="4 5" key="1">
    <citation type="journal article" date="2010" name="Cell">
        <title>The genome of Naegleria gruberi illuminates early eukaryotic versatility.</title>
        <authorList>
            <person name="Fritz-Laylin L.K."/>
            <person name="Prochnik S.E."/>
            <person name="Ginger M.L."/>
            <person name="Dacks J.B."/>
            <person name="Carpenter M.L."/>
            <person name="Field M.C."/>
            <person name="Kuo A."/>
            <person name="Paredez A."/>
            <person name="Chapman J."/>
            <person name="Pham J."/>
            <person name="Shu S."/>
            <person name="Neupane R."/>
            <person name="Cipriano M."/>
            <person name="Mancuso J."/>
            <person name="Tu H."/>
            <person name="Salamov A."/>
            <person name="Lindquist E."/>
            <person name="Shapiro H."/>
            <person name="Lucas S."/>
            <person name="Grigoriev I.V."/>
            <person name="Cande W.Z."/>
            <person name="Fulton C."/>
            <person name="Rokhsar D.S."/>
            <person name="Dawson S.C."/>
        </authorList>
    </citation>
    <scope>NUCLEOTIDE SEQUENCE [LARGE SCALE GENOMIC DNA]</scope>
    <source>
        <strain evidence="4 5">NEG-M</strain>
    </source>
</reference>
<gene>
    <name evidence="4" type="ORF">NAEGRDRAFT_65285</name>
</gene>
<organism evidence="5">
    <name type="scientific">Naegleria gruberi</name>
    <name type="common">Amoeba</name>
    <dbReference type="NCBI Taxonomy" id="5762"/>
    <lineage>
        <taxon>Eukaryota</taxon>
        <taxon>Discoba</taxon>
        <taxon>Heterolobosea</taxon>
        <taxon>Tetramitia</taxon>
        <taxon>Eutetramitia</taxon>
        <taxon>Vahlkampfiidae</taxon>
        <taxon>Naegleria</taxon>
    </lineage>
</organism>
<dbReference type="SUPFAM" id="SSF50978">
    <property type="entry name" value="WD40 repeat-like"/>
    <property type="match status" value="2"/>
</dbReference>
<evidence type="ECO:0000256" key="3">
    <source>
        <dbReference type="PROSITE-ProRule" id="PRU00221"/>
    </source>
</evidence>
<dbReference type="InterPro" id="IPR019775">
    <property type="entry name" value="WD40_repeat_CS"/>
</dbReference>
<dbReference type="Pfam" id="PF00400">
    <property type="entry name" value="WD40"/>
    <property type="match status" value="2"/>
</dbReference>
<sequence length="640" mass="73807">MTETLPLADLTHPYQEETDPKFAELLKQAFSINNGDLNISDDAIDQFWKINFVLNGGEQIKTYHLHQEALKNYSELFGDLIRNAFEFSDVMEKSTTIGLMIPNELAVFEKIIIPCLYGSKRTSICRGLDLVIAYNFFDYLQMEGWKQAVKKELDELYSFKSIRLKSECLDQHTEYFLRVFFTEHPTFVIDTYYINYHYERFVIGINKFLLEKNRKRCLQLLLGFDIFSFISLLSNEKIGIYSEYQVYRAISWFIESHPEINQVERDNLWKSLRVCSLSNQEFEELMSNSTISENLKNEMQNNRLKNYSELEPRTYIQSIVYCGSISGYIEVWDLYREKCVTSLKVHSNIIHDIKTFKRENQNYIFTCGEDGHVILSRCSNDHSILEQLTSFKLESPVLTMDLNDNFLVVNSSVGSIHIFDISISSPTDPTPIFKEVQFERKADTSNVRCVCLFGDYLIAGLVNGAVKMWYAGNLSEEWDVKRSHTDAVLYLKRVTIDHKDYLLSASCDRSVVLWDISDAHFVQVKKIEVSNGFVYAVDVMLLSSDLSMNYIVTGSTDRQVTIAKFDGQQSKALRSHKNFVYEVIVNNLSIISFSDDNTIRVWNSESGECDQTFHPSSSIRCATLPSSCNSVLPHSTCPIQ</sequence>
<name>D2V8U5_NAEGR</name>